<dbReference type="OrthoDB" id="9806257at2"/>
<evidence type="ECO:0000256" key="2">
    <source>
        <dbReference type="ARBA" id="ARBA00009410"/>
    </source>
</evidence>
<evidence type="ECO:0000313" key="6">
    <source>
        <dbReference type="EMBL" id="TDD44556.1"/>
    </source>
</evidence>
<dbReference type="Gene3D" id="3.50.50.60">
    <property type="entry name" value="FAD/NAD(P)-binding domain"/>
    <property type="match status" value="1"/>
</dbReference>
<feature type="domain" description="FAD dependent oxidoreductase" evidence="5">
    <location>
        <begin position="59"/>
        <end position="406"/>
    </location>
</feature>
<dbReference type="PANTHER" id="PTHR13847">
    <property type="entry name" value="SARCOSINE DEHYDROGENASE-RELATED"/>
    <property type="match status" value="1"/>
</dbReference>
<dbReference type="InterPro" id="IPR006076">
    <property type="entry name" value="FAD-dep_OxRdtase"/>
</dbReference>
<evidence type="ECO:0000256" key="3">
    <source>
        <dbReference type="ARBA" id="ARBA00022630"/>
    </source>
</evidence>
<keyword evidence="4" id="KW-0560">Oxidoreductase</keyword>
<dbReference type="InterPro" id="IPR036188">
    <property type="entry name" value="FAD/NAD-bd_sf"/>
</dbReference>
<comment type="caution">
    <text evidence="6">The sequence shown here is derived from an EMBL/GenBank/DDBJ whole genome shotgun (WGS) entry which is preliminary data.</text>
</comment>
<comment type="cofactor">
    <cofactor evidence="1">
        <name>FAD</name>
        <dbReference type="ChEBI" id="CHEBI:57692"/>
    </cofactor>
</comment>
<organism evidence="6 7">
    <name type="scientific">Nonomuraea terrae</name>
    <dbReference type="NCBI Taxonomy" id="2530383"/>
    <lineage>
        <taxon>Bacteria</taxon>
        <taxon>Bacillati</taxon>
        <taxon>Actinomycetota</taxon>
        <taxon>Actinomycetes</taxon>
        <taxon>Streptosporangiales</taxon>
        <taxon>Streptosporangiaceae</taxon>
        <taxon>Nonomuraea</taxon>
    </lineage>
</organism>
<protein>
    <submittedName>
        <fullName evidence="6">FAD-dependent oxidoreductase</fullName>
    </submittedName>
</protein>
<dbReference type="Pfam" id="PF01266">
    <property type="entry name" value="DAO"/>
    <property type="match status" value="1"/>
</dbReference>
<gene>
    <name evidence="6" type="ORF">E1286_26755</name>
</gene>
<dbReference type="GO" id="GO:0016491">
    <property type="term" value="F:oxidoreductase activity"/>
    <property type="evidence" value="ECO:0007669"/>
    <property type="project" value="UniProtKB-KW"/>
</dbReference>
<keyword evidence="7" id="KW-1185">Reference proteome</keyword>
<evidence type="ECO:0000256" key="4">
    <source>
        <dbReference type="ARBA" id="ARBA00023002"/>
    </source>
</evidence>
<evidence type="ECO:0000256" key="1">
    <source>
        <dbReference type="ARBA" id="ARBA00001974"/>
    </source>
</evidence>
<dbReference type="Proteomes" id="UP000295302">
    <property type="component" value="Unassembled WGS sequence"/>
</dbReference>
<evidence type="ECO:0000313" key="7">
    <source>
        <dbReference type="Proteomes" id="UP000295302"/>
    </source>
</evidence>
<dbReference type="PANTHER" id="PTHR13847:SF286">
    <property type="entry name" value="D-AMINO ACID DEHYDROGENASE"/>
    <property type="match status" value="1"/>
</dbReference>
<dbReference type="AlphaFoldDB" id="A0A4R4YIF0"/>
<dbReference type="GO" id="GO:0005737">
    <property type="term" value="C:cytoplasm"/>
    <property type="evidence" value="ECO:0007669"/>
    <property type="project" value="TreeGrafter"/>
</dbReference>
<comment type="similarity">
    <text evidence="2">Belongs to the DadA oxidoreductase family.</text>
</comment>
<dbReference type="SUPFAM" id="SSF54373">
    <property type="entry name" value="FAD-linked reductases, C-terminal domain"/>
    <property type="match status" value="1"/>
</dbReference>
<dbReference type="EMBL" id="SMKQ01000097">
    <property type="protein sequence ID" value="TDD44556.1"/>
    <property type="molecule type" value="Genomic_DNA"/>
</dbReference>
<reference evidence="6 7" key="1">
    <citation type="submission" date="2019-03" db="EMBL/GenBank/DDBJ databases">
        <title>Draft genome sequences of novel Actinobacteria.</title>
        <authorList>
            <person name="Sahin N."/>
            <person name="Ay H."/>
            <person name="Saygin H."/>
        </authorList>
    </citation>
    <scope>NUCLEOTIDE SEQUENCE [LARGE SCALE GENOMIC DNA]</scope>
    <source>
        <strain evidence="6 7">CH32</strain>
    </source>
</reference>
<proteinExistence type="inferred from homology"/>
<accession>A0A4R4YIF0</accession>
<sequence>MREPSWGWRLLAALTRCRRLSSQVVPRLQGPKRPAARLAGYSGPRHRGDHRRAVVSRHRVIVIGAGIAGASAAFALARRGADVTIADPGLDGQATQASAGIIAPWASSSEGPFYDLYAAGAAYYPQVIALLAEAGVERTDYRRTGALIVHADPARLDEEQARAEARARAAGDVAGEVSRLGGDDVRALVPVLAPELEGVFISGGARVDGRTMRDALLAGAERHGARRLPGRARLLPRPHGAPRVEAGSQVLEADDVVVAAGAWAGDLLAPLGLRPAVEPQRGQITHLRVEGVDTSGWPSVLPLSHHYLVAFDDSRVAVGATRETGSGFDPRVTARGQWEVLSDAFSIAPGLADATLIETRVGLRPLPSGGLPVVGALPRMPGVHVVTGFGAAGLTMAPITGDALARAILDGETPAELAPFAP</sequence>
<keyword evidence="3" id="KW-0285">Flavoprotein</keyword>
<name>A0A4R4YIF0_9ACTN</name>
<evidence type="ECO:0000259" key="5">
    <source>
        <dbReference type="Pfam" id="PF01266"/>
    </source>
</evidence>
<dbReference type="SUPFAM" id="SSF51905">
    <property type="entry name" value="FAD/NAD(P)-binding domain"/>
    <property type="match status" value="1"/>
</dbReference>
<dbReference type="Gene3D" id="3.30.9.10">
    <property type="entry name" value="D-Amino Acid Oxidase, subunit A, domain 2"/>
    <property type="match status" value="1"/>
</dbReference>